<keyword evidence="4" id="KW-1185">Reference proteome</keyword>
<reference evidence="3 4" key="1">
    <citation type="submission" date="2017-05" db="EMBL/GenBank/DDBJ databases">
        <title>Genomic insights into alkan degradation activity of Oleiphilus messinensis.</title>
        <authorList>
            <person name="Kozyavkin S.A."/>
            <person name="Slesarev A.I."/>
            <person name="Golyshin P.N."/>
            <person name="Korzhenkov A."/>
            <person name="Golyshina O.N."/>
            <person name="Toshchakov S.V."/>
        </authorList>
    </citation>
    <scope>NUCLEOTIDE SEQUENCE [LARGE SCALE GENOMIC DNA]</scope>
    <source>
        <strain evidence="3 4">ME102</strain>
    </source>
</reference>
<dbReference type="SMART" id="SM00369">
    <property type="entry name" value="LRR_TYP"/>
    <property type="match status" value="6"/>
</dbReference>
<dbReference type="InterPro" id="IPR003591">
    <property type="entry name" value="Leu-rich_rpt_typical-subtyp"/>
</dbReference>
<dbReference type="Pfam" id="PF13855">
    <property type="entry name" value="LRR_8"/>
    <property type="match status" value="2"/>
</dbReference>
<evidence type="ECO:0000256" key="2">
    <source>
        <dbReference type="ARBA" id="ARBA00022737"/>
    </source>
</evidence>
<dbReference type="InterPro" id="IPR032675">
    <property type="entry name" value="LRR_dom_sf"/>
</dbReference>
<dbReference type="KEGG" id="ome:OLMES_1289"/>
<accession>A0A1Y0I4D3</accession>
<keyword evidence="1" id="KW-0433">Leucine-rich repeat</keyword>
<evidence type="ECO:0000313" key="4">
    <source>
        <dbReference type="Proteomes" id="UP000196027"/>
    </source>
</evidence>
<name>A0A1Y0I4D3_9GAMM</name>
<keyword evidence="2" id="KW-0677">Repeat</keyword>
<dbReference type="SMART" id="SM00364">
    <property type="entry name" value="LRR_BAC"/>
    <property type="match status" value="6"/>
</dbReference>
<dbReference type="InterPro" id="IPR001611">
    <property type="entry name" value="Leu-rich_rpt"/>
</dbReference>
<dbReference type="OrthoDB" id="8532199at2"/>
<protein>
    <submittedName>
        <fullName evidence="3">Leucine rich repeat protein</fullName>
    </submittedName>
</protein>
<dbReference type="InterPro" id="IPR050216">
    <property type="entry name" value="LRR_domain-containing"/>
</dbReference>
<organism evidence="3 4">
    <name type="scientific">Oleiphilus messinensis</name>
    <dbReference type="NCBI Taxonomy" id="141451"/>
    <lineage>
        <taxon>Bacteria</taxon>
        <taxon>Pseudomonadati</taxon>
        <taxon>Pseudomonadota</taxon>
        <taxon>Gammaproteobacteria</taxon>
        <taxon>Oceanospirillales</taxon>
        <taxon>Oleiphilaceae</taxon>
        <taxon>Oleiphilus</taxon>
    </lineage>
</organism>
<dbReference type="AlphaFoldDB" id="A0A1Y0I4D3"/>
<dbReference type="PANTHER" id="PTHR48051:SF46">
    <property type="entry name" value="LEUCINE RICH REPEAT-CONTAINING DOMAIN PROTEIN"/>
    <property type="match status" value="1"/>
</dbReference>
<evidence type="ECO:0000256" key="1">
    <source>
        <dbReference type="ARBA" id="ARBA00022614"/>
    </source>
</evidence>
<gene>
    <name evidence="3" type="ORF">OLMES_1289</name>
</gene>
<proteinExistence type="predicted"/>
<dbReference type="PANTHER" id="PTHR48051">
    <property type="match status" value="1"/>
</dbReference>
<sequence>MREILTVLISAIVILTVTLLYKFGWVDSSEESNIPSSEVRVHRQQADFHSICYDLALDGLQRLEGCLKVAERDKSVVLNLSNLGLKQIPVDAFKRLSHLTTLNLSSNKLSKLPLSITSDLSNLKTLYLDQNQFDMFPSAVFQMKGLQLLSIGENQLIEVPAELNKLAQLEVLILKGNSLSELPHSLSALTQLRYLDLSENLFRTIPDSLRTLSELEYMNLGNNPLNNIDGLLALNSLKGVGLGWTGLSVLPASISQLKKLQFIKLNGNALTTLPETLAQLPALQKNWIPKRNIGPTQIDIEILEDSGVTASMNNIQYLSADFCNIWIDITNNPLSQKSFTNQCERKNENGLNTNGAPAPGR</sequence>
<dbReference type="PROSITE" id="PS51450">
    <property type="entry name" value="LRR"/>
    <property type="match status" value="3"/>
</dbReference>
<dbReference type="RefSeq" id="WP_087460486.1">
    <property type="nucleotide sequence ID" value="NZ_CP021425.1"/>
</dbReference>
<dbReference type="Proteomes" id="UP000196027">
    <property type="component" value="Chromosome"/>
</dbReference>
<dbReference type="Gene3D" id="3.80.10.10">
    <property type="entry name" value="Ribonuclease Inhibitor"/>
    <property type="match status" value="3"/>
</dbReference>
<dbReference type="SUPFAM" id="SSF52058">
    <property type="entry name" value="L domain-like"/>
    <property type="match status" value="1"/>
</dbReference>
<dbReference type="EMBL" id="CP021425">
    <property type="protein sequence ID" value="ARU55368.1"/>
    <property type="molecule type" value="Genomic_DNA"/>
</dbReference>
<evidence type="ECO:0000313" key="3">
    <source>
        <dbReference type="EMBL" id="ARU55368.1"/>
    </source>
</evidence>
<dbReference type="GO" id="GO:0005737">
    <property type="term" value="C:cytoplasm"/>
    <property type="evidence" value="ECO:0007669"/>
    <property type="project" value="TreeGrafter"/>
</dbReference>